<dbReference type="PROSITE" id="PS51462">
    <property type="entry name" value="NUDIX"/>
    <property type="match status" value="1"/>
</dbReference>
<dbReference type="Pfam" id="PF04002">
    <property type="entry name" value="RadC"/>
    <property type="match status" value="1"/>
</dbReference>
<reference evidence="4 5" key="1">
    <citation type="submission" date="2019-05" db="EMBL/GenBank/DDBJ databases">
        <title>Genome sequence of Cellulomonas hominis strain CS1.</title>
        <authorList>
            <person name="Belmont J."/>
            <person name="Maclea K.S."/>
        </authorList>
    </citation>
    <scope>NUCLEOTIDE SEQUENCE [LARGE SCALE GENOMIC DNA]</scope>
    <source>
        <strain evidence="4 5">CS1</strain>
    </source>
</reference>
<feature type="domain" description="Nudix hydrolase" evidence="3">
    <location>
        <begin position="95"/>
        <end position="221"/>
    </location>
</feature>
<evidence type="ECO:0000256" key="2">
    <source>
        <dbReference type="ARBA" id="ARBA00022801"/>
    </source>
</evidence>
<dbReference type="Gene3D" id="3.40.140.10">
    <property type="entry name" value="Cytidine Deaminase, domain 2"/>
    <property type="match status" value="1"/>
</dbReference>
<dbReference type="Gene3D" id="3.90.79.10">
    <property type="entry name" value="Nucleoside Triphosphate Pyrophosphohydrolase"/>
    <property type="match status" value="1"/>
</dbReference>
<gene>
    <name evidence="4" type="ORF">FA014_19245</name>
</gene>
<dbReference type="InterPro" id="IPR025657">
    <property type="entry name" value="RadC_JAB"/>
</dbReference>
<protein>
    <submittedName>
        <fullName evidence="4">NUDIX domain-containing protein</fullName>
    </submittedName>
</protein>
<dbReference type="Pfam" id="PF00293">
    <property type="entry name" value="NUDIX"/>
    <property type="match status" value="1"/>
</dbReference>
<dbReference type="CDD" id="cd04690">
    <property type="entry name" value="NUDIX_Hydrolase"/>
    <property type="match status" value="1"/>
</dbReference>
<evidence type="ECO:0000313" key="5">
    <source>
        <dbReference type="Proteomes" id="UP000308121"/>
    </source>
</evidence>
<organism evidence="4 5">
    <name type="scientific">Cellulomonas hominis</name>
    <dbReference type="NCBI Taxonomy" id="156981"/>
    <lineage>
        <taxon>Bacteria</taxon>
        <taxon>Bacillati</taxon>
        <taxon>Actinomycetota</taxon>
        <taxon>Actinomycetes</taxon>
        <taxon>Micrococcales</taxon>
        <taxon>Cellulomonadaceae</taxon>
        <taxon>Cellulomonas</taxon>
    </lineage>
</organism>
<keyword evidence="2" id="KW-0378">Hydrolase</keyword>
<dbReference type="PANTHER" id="PTHR43046:SF2">
    <property type="entry name" value="8-OXO-DGTP DIPHOSPHATASE-RELATED"/>
    <property type="match status" value="1"/>
</dbReference>
<accession>A0A7Z8JWD5</accession>
<sequence length="223" mass="23140">VVPGAAAHATPPAVREVLAETLRRGGVTLALAHRHEPDDPEPHPADAGAADAVADAAARCGVRLLDSLVLRGEAWTSVLPAPGGRMSDVTDAQPTLRIAAAVIVDDRGRWLLVRKRDTTAYMQAGGKIEPGEDPRAAVVREIGEELAVVVDPALVRDLGRRDAPAANEPGHRLEAHVFAVDGVTGAVPTAEIAEAVWVTPAEAARLPLAPLTVDLLREAGAAA</sequence>
<dbReference type="AlphaFoldDB" id="A0A7Z8JWD5"/>
<dbReference type="EMBL" id="SZYE01000310">
    <property type="protein sequence ID" value="TKR21910.1"/>
    <property type="molecule type" value="Genomic_DNA"/>
</dbReference>
<evidence type="ECO:0000256" key="1">
    <source>
        <dbReference type="ARBA" id="ARBA00001946"/>
    </source>
</evidence>
<name>A0A7Z8JWD5_9CELL</name>
<dbReference type="InterPro" id="IPR015797">
    <property type="entry name" value="NUDIX_hydrolase-like_dom_sf"/>
</dbReference>
<dbReference type="GO" id="GO:0016787">
    <property type="term" value="F:hydrolase activity"/>
    <property type="evidence" value="ECO:0007669"/>
    <property type="project" value="UniProtKB-KW"/>
</dbReference>
<dbReference type="PANTHER" id="PTHR43046">
    <property type="entry name" value="GDP-MANNOSE MANNOSYL HYDROLASE"/>
    <property type="match status" value="1"/>
</dbReference>
<comment type="caution">
    <text evidence="4">The sequence shown here is derived from an EMBL/GenBank/DDBJ whole genome shotgun (WGS) entry which is preliminary data.</text>
</comment>
<comment type="cofactor">
    <cofactor evidence="1">
        <name>Mg(2+)</name>
        <dbReference type="ChEBI" id="CHEBI:18420"/>
    </cofactor>
</comment>
<proteinExistence type="predicted"/>
<dbReference type="SUPFAM" id="SSF55811">
    <property type="entry name" value="Nudix"/>
    <property type="match status" value="1"/>
</dbReference>
<dbReference type="RefSeq" id="WP_154731208.1">
    <property type="nucleotide sequence ID" value="NZ_SZYE01000310.1"/>
</dbReference>
<evidence type="ECO:0000313" key="4">
    <source>
        <dbReference type="EMBL" id="TKR21910.1"/>
    </source>
</evidence>
<dbReference type="OrthoDB" id="9801098at2"/>
<evidence type="ECO:0000259" key="3">
    <source>
        <dbReference type="PROSITE" id="PS51462"/>
    </source>
</evidence>
<dbReference type="Proteomes" id="UP000308121">
    <property type="component" value="Unassembled WGS sequence"/>
</dbReference>
<feature type="non-terminal residue" evidence="4">
    <location>
        <position position="1"/>
    </location>
</feature>
<dbReference type="InterPro" id="IPR000086">
    <property type="entry name" value="NUDIX_hydrolase_dom"/>
</dbReference>